<comment type="caution">
    <text evidence="2">The sequence shown here is derived from an EMBL/GenBank/DDBJ whole genome shotgun (WGS) entry which is preliminary data.</text>
</comment>
<protein>
    <recommendedName>
        <fullName evidence="4">Protein kinase domain-containing protein</fullName>
    </recommendedName>
</protein>
<name>A0A8H4RJH5_9HELO</name>
<proteinExistence type="predicted"/>
<accession>A0A8H4RJH5</accession>
<keyword evidence="3" id="KW-1185">Reference proteome</keyword>
<feature type="region of interest" description="Disordered" evidence="1">
    <location>
        <begin position="294"/>
        <end position="445"/>
    </location>
</feature>
<evidence type="ECO:0000313" key="3">
    <source>
        <dbReference type="Proteomes" id="UP000566819"/>
    </source>
</evidence>
<dbReference type="SUPFAM" id="SSF56112">
    <property type="entry name" value="Protein kinase-like (PK-like)"/>
    <property type="match status" value="1"/>
</dbReference>
<feature type="region of interest" description="Disordered" evidence="1">
    <location>
        <begin position="31"/>
        <end position="67"/>
    </location>
</feature>
<reference evidence="2 3" key="1">
    <citation type="submission" date="2020-03" db="EMBL/GenBank/DDBJ databases">
        <title>Draft Genome Sequence of Cudoniella acicularis.</title>
        <authorList>
            <person name="Buettner E."/>
            <person name="Kellner H."/>
        </authorList>
    </citation>
    <scope>NUCLEOTIDE SEQUENCE [LARGE SCALE GENOMIC DNA]</scope>
    <source>
        <strain evidence="2 3">DSM 108380</strain>
    </source>
</reference>
<evidence type="ECO:0000256" key="1">
    <source>
        <dbReference type="SAM" id="MobiDB-lite"/>
    </source>
</evidence>
<dbReference type="EMBL" id="JAAMPI010000467">
    <property type="protein sequence ID" value="KAF4631202.1"/>
    <property type="molecule type" value="Genomic_DNA"/>
</dbReference>
<feature type="compositionally biased region" description="Basic and acidic residues" evidence="1">
    <location>
        <begin position="38"/>
        <end position="61"/>
    </location>
</feature>
<dbReference type="OrthoDB" id="310217at2759"/>
<dbReference type="Proteomes" id="UP000566819">
    <property type="component" value="Unassembled WGS sequence"/>
</dbReference>
<gene>
    <name evidence="2" type="ORF">G7Y89_g6940</name>
</gene>
<evidence type="ECO:0008006" key="4">
    <source>
        <dbReference type="Google" id="ProtNLM"/>
    </source>
</evidence>
<dbReference type="InterPro" id="IPR011009">
    <property type="entry name" value="Kinase-like_dom_sf"/>
</dbReference>
<sequence length="445" mass="50313">MHLLDLIHQKLELFRLEQRYTRRRNRRSTFVSEAQYGKQREQAEEETEHHGVGLEEREGRQMTKSPKIAQTTSSYYEINQKLAKAKKELIAKNQIKWLKAAENWDSFDNSWRTRKLLGVGTFGICALLEYHGDDPNMPRSLVVKQSGPLHAGELEWESKFLRQLTGTGTQHVVKLYKSVYKGVGAGISDKFYPSPIDEEGDYNDLLTLEWHSGFQASKPRNGSKRHNRDPRCKNRTFGKEILCNPKYTKHLTDLILRCIIYDLLQRPTPASLLRETGDVLEQFWNPTCMGTNLPTETSLYTRTRTPPNHDPSGLELDIGSPKYPETDWPMTPELSSIPLIFDEPGDSTARTAPRSSRPPPSQSAATTTAASAQSYLGSASLTPRPPSAALVSWSQNDEEGEEEQEQEQEEEGEEDIDMSGMGNVPVRCGPHNRPLPPGYNSDDEA</sequence>
<evidence type="ECO:0000313" key="2">
    <source>
        <dbReference type="EMBL" id="KAF4631202.1"/>
    </source>
</evidence>
<feature type="compositionally biased region" description="Polar residues" evidence="1">
    <location>
        <begin position="294"/>
        <end position="306"/>
    </location>
</feature>
<feature type="compositionally biased region" description="Acidic residues" evidence="1">
    <location>
        <begin position="396"/>
        <end position="417"/>
    </location>
</feature>
<organism evidence="2 3">
    <name type="scientific">Cudoniella acicularis</name>
    <dbReference type="NCBI Taxonomy" id="354080"/>
    <lineage>
        <taxon>Eukaryota</taxon>
        <taxon>Fungi</taxon>
        <taxon>Dikarya</taxon>
        <taxon>Ascomycota</taxon>
        <taxon>Pezizomycotina</taxon>
        <taxon>Leotiomycetes</taxon>
        <taxon>Helotiales</taxon>
        <taxon>Tricladiaceae</taxon>
        <taxon>Cudoniella</taxon>
    </lineage>
</organism>
<dbReference type="AlphaFoldDB" id="A0A8H4RJH5"/>
<feature type="compositionally biased region" description="Low complexity" evidence="1">
    <location>
        <begin position="362"/>
        <end position="374"/>
    </location>
</feature>